<dbReference type="Gene3D" id="3.40.50.880">
    <property type="match status" value="1"/>
</dbReference>
<dbReference type="Proteomes" id="UP000324104">
    <property type="component" value="Unassembled WGS sequence"/>
</dbReference>
<dbReference type="PANTHER" id="PTHR40469">
    <property type="entry name" value="SECRETED GLYCOSYL HYDROLASE"/>
    <property type="match status" value="1"/>
</dbReference>
<reference evidence="2 3" key="1">
    <citation type="submission" date="2019-08" db="EMBL/GenBank/DDBJ databases">
        <title>Archaea genome.</title>
        <authorList>
            <person name="Kajale S."/>
            <person name="Shouche Y."/>
            <person name="Deshpande N."/>
            <person name="Sharma A."/>
        </authorList>
    </citation>
    <scope>NUCLEOTIDE SEQUENCE [LARGE SCALE GENOMIC DNA]</scope>
    <source>
        <strain evidence="2 3">ESP3B_9</strain>
    </source>
</reference>
<comment type="caution">
    <text evidence="2">The sequence shown here is derived from an EMBL/GenBank/DDBJ whole genome shotgun (WGS) entry which is preliminary data.</text>
</comment>
<feature type="domain" description="ThuA-like" evidence="1">
    <location>
        <begin position="15"/>
        <end position="215"/>
    </location>
</feature>
<protein>
    <submittedName>
        <fullName evidence="2">ThuA domain-containing protein</fullName>
    </submittedName>
</protein>
<dbReference type="EMBL" id="VTAW01000017">
    <property type="protein sequence ID" value="TYT61493.1"/>
    <property type="molecule type" value="Genomic_DNA"/>
</dbReference>
<evidence type="ECO:0000313" key="2">
    <source>
        <dbReference type="EMBL" id="TYT61493.1"/>
    </source>
</evidence>
<accession>A0A5D5AKK3</accession>
<evidence type="ECO:0000259" key="1">
    <source>
        <dbReference type="Pfam" id="PF06283"/>
    </source>
</evidence>
<dbReference type="InterPro" id="IPR029062">
    <property type="entry name" value="Class_I_gatase-like"/>
</dbReference>
<dbReference type="RefSeq" id="WP_149081990.1">
    <property type="nucleotide sequence ID" value="NZ_VTAW01000017.1"/>
</dbReference>
<dbReference type="AlphaFoldDB" id="A0A5D5AKK3"/>
<dbReference type="PANTHER" id="PTHR40469:SF2">
    <property type="entry name" value="GALACTOSE-BINDING DOMAIN-LIKE SUPERFAMILY PROTEIN"/>
    <property type="match status" value="1"/>
</dbReference>
<sequence length="218" mass="23930">MATNALLIGERTFPFHAIDEKGDELVDAVGDAADVEITTDRDALESLDDYDVLIDYMTDSELTTEQIDGLVSFVRNGGAYVGVHCAADLTSTVPSDPEDVVDTRPEPDPRHRSLLGGEFLDHPAQSEFHVEAVSDHPVTAGVDSFDVYDEPYQVDVDATVDVLARMEHSELKNYPVAWVRTDGDGRVCYISLGHTDESLRSSGFRQLLRNAITWATDG</sequence>
<gene>
    <name evidence="2" type="ORF">FYC77_13325</name>
</gene>
<dbReference type="InterPro" id="IPR029010">
    <property type="entry name" value="ThuA-like"/>
</dbReference>
<dbReference type="Pfam" id="PF06283">
    <property type="entry name" value="ThuA"/>
    <property type="match status" value="1"/>
</dbReference>
<evidence type="ECO:0000313" key="3">
    <source>
        <dbReference type="Proteomes" id="UP000324104"/>
    </source>
</evidence>
<organism evidence="2 3">
    <name type="scientific">Natrialba swarupiae</name>
    <dbReference type="NCBI Taxonomy" id="2448032"/>
    <lineage>
        <taxon>Archaea</taxon>
        <taxon>Methanobacteriati</taxon>
        <taxon>Methanobacteriota</taxon>
        <taxon>Stenosarchaea group</taxon>
        <taxon>Halobacteria</taxon>
        <taxon>Halobacteriales</taxon>
        <taxon>Natrialbaceae</taxon>
        <taxon>Natrialba</taxon>
    </lineage>
</organism>
<name>A0A5D5AKK3_9EURY</name>
<keyword evidence="3" id="KW-1185">Reference proteome</keyword>
<dbReference type="SUPFAM" id="SSF52317">
    <property type="entry name" value="Class I glutamine amidotransferase-like"/>
    <property type="match status" value="1"/>
</dbReference>
<proteinExistence type="predicted"/>